<name>A0ACD5HBT2_9PROT</name>
<gene>
    <name evidence="1" type="ORF">HHS34_007435</name>
</gene>
<reference evidence="1 2" key="1">
    <citation type="journal article" date="2021" name="ISME J.">
        <title>Genomic evolution of the class Acidithiobacillia: deep-branching Proteobacteria living in extreme acidic conditions.</title>
        <authorList>
            <person name="Moya-Beltran A."/>
            <person name="Beard S."/>
            <person name="Rojas-Villalobos C."/>
            <person name="Issotta F."/>
            <person name="Gallardo Y."/>
            <person name="Ulloa R."/>
            <person name="Giaveno A."/>
            <person name="Degli Esposti M."/>
            <person name="Johnson D.B."/>
            <person name="Quatrini R."/>
        </authorList>
    </citation>
    <scope>NUCLEOTIDE SEQUENCE [LARGE SCALE GENOMIC DNA]</scope>
    <source>
        <strain evidence="1 2">GG1-14</strain>
    </source>
</reference>
<proteinExistence type="predicted"/>
<protein>
    <submittedName>
        <fullName evidence="1">NAD(P)H-hydrate dehydratase</fullName>
    </submittedName>
</protein>
<dbReference type="EMBL" id="CP127526">
    <property type="protein sequence ID" value="XRI72291.1"/>
    <property type="molecule type" value="Genomic_DNA"/>
</dbReference>
<keyword evidence="2" id="KW-1185">Reference proteome</keyword>
<evidence type="ECO:0000313" key="2">
    <source>
        <dbReference type="Proteomes" id="UP001195965"/>
    </source>
</evidence>
<dbReference type="Proteomes" id="UP001195965">
    <property type="component" value="Chromosome"/>
</dbReference>
<accession>A0ACD5HBT2</accession>
<evidence type="ECO:0000313" key="1">
    <source>
        <dbReference type="EMBL" id="XRI72291.1"/>
    </source>
</evidence>
<organism evidence="1 2">
    <name type="scientific">Acidithiobacillus montserratensis</name>
    <dbReference type="NCBI Taxonomy" id="2729135"/>
    <lineage>
        <taxon>Bacteria</taxon>
        <taxon>Pseudomonadati</taxon>
        <taxon>Pseudomonadota</taxon>
        <taxon>Acidithiobacillia</taxon>
        <taxon>Acidithiobacillales</taxon>
        <taxon>Acidithiobacillaceae</taxon>
        <taxon>Acidithiobacillus</taxon>
    </lineage>
</organism>
<sequence length="284" mass="29377">MNMDDACAALTLEQLPVLPRRSPDAHKGQFGHVFVLGGAPGMGGALALAAAAAYRTGAGLVTAVGHPAAMPYLAAELPEATWWDWPASFAALPENAVLAAGPGLGQGLAAHDMLRELGQLTYPQVWDADALNILARFGPSLLRSEAVRLFTPHPGEAARLLGLDNSAAIQAGRLSAIQALQSRYGGYWVLKGHHSLLRGEGDCCYCPWGNPGMATGGSGDVLTGLLAGLLAQGLPPHEALLLGVAVHALAGDRAARQLGPESLLAGDILNAVPYVLQELKSLDV</sequence>